<feature type="domain" description="Peptide chain release factor" evidence="7">
    <location>
        <begin position="63"/>
        <end position="177"/>
    </location>
</feature>
<dbReference type="InterPro" id="IPR004373">
    <property type="entry name" value="RF-1"/>
</dbReference>
<dbReference type="Gene3D" id="6.10.140.1950">
    <property type="match status" value="1"/>
</dbReference>
<feature type="modified residue" description="N5-methylglutamine" evidence="5">
    <location>
        <position position="233"/>
    </location>
</feature>
<proteinExistence type="inferred from homology"/>
<dbReference type="RefSeq" id="WP_015028953.1">
    <property type="nucleotide sequence ID" value="NC_018748.1"/>
</dbReference>
<dbReference type="NCBIfam" id="NF001859">
    <property type="entry name" value="PRK00591.1"/>
    <property type="match status" value="1"/>
</dbReference>
<dbReference type="Pfam" id="PF03462">
    <property type="entry name" value="PCRF"/>
    <property type="match status" value="1"/>
</dbReference>
<evidence type="ECO:0000256" key="5">
    <source>
        <dbReference type="HAMAP-Rule" id="MF_00093"/>
    </source>
</evidence>
<dbReference type="EMBL" id="CP002961">
    <property type="protein sequence ID" value="AFK03255.1"/>
    <property type="molecule type" value="Genomic_DNA"/>
</dbReference>
<dbReference type="InterPro" id="IPR000352">
    <property type="entry name" value="Pep_chain_release_fac_I"/>
</dbReference>
<dbReference type="SMART" id="SM00937">
    <property type="entry name" value="PCRF"/>
    <property type="match status" value="1"/>
</dbReference>
<dbReference type="PANTHER" id="PTHR43804">
    <property type="entry name" value="LD18447P"/>
    <property type="match status" value="1"/>
</dbReference>
<sequence length="359" mass="40575">MLNQLEAIRERYEEVSQQMTMPEVVSDMTKFTRLSKEYKDLEKIVNEYKIYKNVLSNIEGAKDIIANEKDEEMRDLAKEELDELLPQKETLEATLKEMLIPKDPNDSKNVILEIRAGTGGDEASIFAGDLFRMYQRFIEKQGWRMTLLDHNEGTAGGYKEIVVQVEGEDVYGKLKYESGVHRVQRVPATESQGRVHTSAATVAALPEADEVDLTINMNDIRVDTFCSSGAGGQSVNTTYSAVRMVHIPTGVTVSCQDERSQIKNREKALSVLRSRLYEMEMAKHNEAISAERKGLVGNGDRSDKIRTYNYPQSRVTDHRIGYTVYNLPTVMEGEIDGFIEQLRMADNAEKIKENAMAVA</sequence>
<dbReference type="InterPro" id="IPR050057">
    <property type="entry name" value="Prokaryotic/Mito_RF"/>
</dbReference>
<dbReference type="Pfam" id="PF00472">
    <property type="entry name" value="RF-1"/>
    <property type="match status" value="1"/>
</dbReference>
<dbReference type="InterPro" id="IPR045853">
    <property type="entry name" value="Pep_chain_release_fac_I_sf"/>
</dbReference>
<keyword evidence="3 5" id="KW-0488">Methylation</keyword>
<evidence type="ECO:0000256" key="6">
    <source>
        <dbReference type="NCBIfam" id="TIGR00019"/>
    </source>
</evidence>
<comment type="subcellular location">
    <subcellularLocation>
        <location evidence="5">Cytoplasm</location>
    </subcellularLocation>
</comment>
<evidence type="ECO:0000256" key="2">
    <source>
        <dbReference type="ARBA" id="ARBA00010835"/>
    </source>
</evidence>
<evidence type="ECO:0000259" key="7">
    <source>
        <dbReference type="SMART" id="SM00937"/>
    </source>
</evidence>
<comment type="PTM">
    <text evidence="5">Methylated by PrmC. Methylation increases the termination efficiency of RF1.</text>
</comment>
<dbReference type="Gene3D" id="3.30.70.1660">
    <property type="match status" value="1"/>
</dbReference>
<keyword evidence="4 5" id="KW-0648">Protein biosynthesis</keyword>
<dbReference type="Proteomes" id="UP000002875">
    <property type="component" value="Chromosome"/>
</dbReference>
<evidence type="ECO:0000256" key="4">
    <source>
        <dbReference type="ARBA" id="ARBA00022917"/>
    </source>
</evidence>
<reference evidence="8 9" key="1">
    <citation type="submission" date="2011-07" db="EMBL/GenBank/DDBJ databases">
        <title>The complete genome of chromosome of Emticicia oligotrophica DSM 17448.</title>
        <authorList>
            <consortium name="US DOE Joint Genome Institute (JGI-PGF)"/>
            <person name="Lucas S."/>
            <person name="Han J."/>
            <person name="Lapidus A."/>
            <person name="Bruce D."/>
            <person name="Goodwin L."/>
            <person name="Pitluck S."/>
            <person name="Peters L."/>
            <person name="Kyrpides N."/>
            <person name="Mavromatis K."/>
            <person name="Ivanova N."/>
            <person name="Ovchinnikova G."/>
            <person name="Teshima H."/>
            <person name="Detter J.C."/>
            <person name="Tapia R."/>
            <person name="Han C."/>
            <person name="Land M."/>
            <person name="Hauser L."/>
            <person name="Markowitz V."/>
            <person name="Cheng J.-F."/>
            <person name="Hugenholtz P."/>
            <person name="Woyke T."/>
            <person name="Wu D."/>
            <person name="Tindall B."/>
            <person name="Pomrenke H."/>
            <person name="Brambilla E."/>
            <person name="Klenk H.-P."/>
            <person name="Eisen J.A."/>
        </authorList>
    </citation>
    <scope>NUCLEOTIDE SEQUENCE [LARGE SCALE GENOMIC DNA]</scope>
    <source>
        <strain evidence="8 9">DSM 17448</strain>
    </source>
</reference>
<name>A0ABN4ALU5_EMTOG</name>
<dbReference type="Gene3D" id="3.30.160.20">
    <property type="match status" value="1"/>
</dbReference>
<dbReference type="SUPFAM" id="SSF75620">
    <property type="entry name" value="Release factor"/>
    <property type="match status" value="1"/>
</dbReference>
<evidence type="ECO:0000313" key="9">
    <source>
        <dbReference type="Proteomes" id="UP000002875"/>
    </source>
</evidence>
<keyword evidence="9" id="KW-1185">Reference proteome</keyword>
<comment type="function">
    <text evidence="1 5">Peptide chain release factor 1 directs the termination of translation in response to the peptide chain termination codons UAG and UAA.</text>
</comment>
<comment type="similarity">
    <text evidence="2 5">Belongs to the prokaryotic/mitochondrial release factor family.</text>
</comment>
<dbReference type="NCBIfam" id="TIGR00019">
    <property type="entry name" value="prfA"/>
    <property type="match status" value="1"/>
</dbReference>
<dbReference type="InterPro" id="IPR005139">
    <property type="entry name" value="PCRF"/>
</dbReference>
<organism evidence="8 9">
    <name type="scientific">Emticicia oligotrophica (strain DSM 17448 / CIP 109782 / MTCC 6937 / GPTSA100-15)</name>
    <dbReference type="NCBI Taxonomy" id="929562"/>
    <lineage>
        <taxon>Bacteria</taxon>
        <taxon>Pseudomonadati</taxon>
        <taxon>Bacteroidota</taxon>
        <taxon>Cytophagia</taxon>
        <taxon>Cytophagales</taxon>
        <taxon>Leadbetterellaceae</taxon>
        <taxon>Emticicia</taxon>
    </lineage>
</organism>
<evidence type="ECO:0000256" key="1">
    <source>
        <dbReference type="ARBA" id="ARBA00002986"/>
    </source>
</evidence>
<accession>A0ABN4ALU5</accession>
<dbReference type="HAMAP" id="MF_00093">
    <property type="entry name" value="Rel_fac_1"/>
    <property type="match status" value="1"/>
</dbReference>
<evidence type="ECO:0000313" key="8">
    <source>
        <dbReference type="EMBL" id="AFK03255.1"/>
    </source>
</evidence>
<dbReference type="PANTHER" id="PTHR43804:SF7">
    <property type="entry name" value="LD18447P"/>
    <property type="match status" value="1"/>
</dbReference>
<keyword evidence="5" id="KW-0963">Cytoplasm</keyword>
<protein>
    <recommendedName>
        <fullName evidence="5 6">Peptide chain release factor 1</fullName>
        <shortName evidence="5">RF-1</shortName>
    </recommendedName>
</protein>
<evidence type="ECO:0000256" key="3">
    <source>
        <dbReference type="ARBA" id="ARBA00022481"/>
    </source>
</evidence>
<gene>
    <name evidence="5" type="primary">prfA</name>
    <name evidence="8" type="ordered locus">Emtol_2117</name>
</gene>